<dbReference type="PROSITE" id="PS51085">
    <property type="entry name" value="2FE2S_FER_2"/>
    <property type="match status" value="1"/>
</dbReference>
<comment type="caution">
    <text evidence="10">The sequence shown here is derived from an EMBL/GenBank/DDBJ whole genome shotgun (WGS) entry which is preliminary data.</text>
</comment>
<dbReference type="Pfam" id="PF00111">
    <property type="entry name" value="Fer2"/>
    <property type="match status" value="1"/>
</dbReference>
<comment type="similarity">
    <text evidence="1">Belongs to the 2Fe2S plant-type ferredoxin family.</text>
</comment>
<evidence type="ECO:0000256" key="6">
    <source>
        <dbReference type="ARBA" id="ARBA00023004"/>
    </source>
</evidence>
<evidence type="ECO:0000256" key="8">
    <source>
        <dbReference type="ARBA" id="ARBA00034078"/>
    </source>
</evidence>
<evidence type="ECO:0000256" key="7">
    <source>
        <dbReference type="ARBA" id="ARBA00023014"/>
    </source>
</evidence>
<dbReference type="Proteomes" id="UP001223586">
    <property type="component" value="Unassembled WGS sequence"/>
</dbReference>
<keyword evidence="2" id="KW-0813">Transport</keyword>
<organism evidence="10 11">
    <name type="scientific">Bacillus chungangensis</name>
    <dbReference type="NCBI Taxonomy" id="587633"/>
    <lineage>
        <taxon>Bacteria</taxon>
        <taxon>Bacillati</taxon>
        <taxon>Bacillota</taxon>
        <taxon>Bacilli</taxon>
        <taxon>Bacillales</taxon>
        <taxon>Bacillaceae</taxon>
        <taxon>Bacillus</taxon>
    </lineage>
</organism>
<keyword evidence="10" id="KW-0560">Oxidoreductase</keyword>
<dbReference type="InterPro" id="IPR006058">
    <property type="entry name" value="2Fe2S_fd_BS"/>
</dbReference>
<comment type="cofactor">
    <cofactor evidence="8">
        <name>[2Fe-2S] cluster</name>
        <dbReference type="ChEBI" id="CHEBI:190135"/>
    </cofactor>
</comment>
<evidence type="ECO:0000256" key="5">
    <source>
        <dbReference type="ARBA" id="ARBA00022982"/>
    </source>
</evidence>
<accession>A0ABT9WRT3</accession>
<keyword evidence="3" id="KW-0001">2Fe-2S</keyword>
<dbReference type="CDD" id="cd00207">
    <property type="entry name" value="fer2"/>
    <property type="match status" value="1"/>
</dbReference>
<keyword evidence="4" id="KW-0479">Metal-binding</keyword>
<dbReference type="PANTHER" id="PTHR43112">
    <property type="entry name" value="FERREDOXIN"/>
    <property type="match status" value="1"/>
</dbReference>
<evidence type="ECO:0000256" key="4">
    <source>
        <dbReference type="ARBA" id="ARBA00022723"/>
    </source>
</evidence>
<keyword evidence="5" id="KW-0249">Electron transport</keyword>
<dbReference type="EC" id="1.17.1.1" evidence="10"/>
<keyword evidence="6" id="KW-0408">Iron</keyword>
<protein>
    <submittedName>
        <fullName evidence="10">CDP-4-dehydro-6-deoxyglucose reductase</fullName>
        <ecNumber evidence="10">1.17.1.1</ecNumber>
    </submittedName>
</protein>
<keyword evidence="11" id="KW-1185">Reference proteome</keyword>
<evidence type="ECO:0000313" key="11">
    <source>
        <dbReference type="Proteomes" id="UP001223586"/>
    </source>
</evidence>
<dbReference type="PROSITE" id="PS00197">
    <property type="entry name" value="2FE2S_FER_1"/>
    <property type="match status" value="1"/>
</dbReference>
<dbReference type="InterPro" id="IPR001041">
    <property type="entry name" value="2Fe-2S_ferredoxin-type"/>
</dbReference>
<feature type="domain" description="2Fe-2S ferredoxin-type" evidence="9">
    <location>
        <begin position="2"/>
        <end position="89"/>
    </location>
</feature>
<evidence type="ECO:0000256" key="1">
    <source>
        <dbReference type="ARBA" id="ARBA00007874"/>
    </source>
</evidence>
<sequence length="89" mass="9963">MYQISFRNESFTCKEDESILGAARKKAVQIPYGCANGGCGMCKMRVVQGEYKIGRCSKGALADEERVNKYVLTCKTYPLSDLQLKLIEN</sequence>
<proteinExistence type="inferred from homology"/>
<dbReference type="RefSeq" id="WP_307228089.1">
    <property type="nucleotide sequence ID" value="NZ_JAUSTT010000007.1"/>
</dbReference>
<evidence type="ECO:0000256" key="3">
    <source>
        <dbReference type="ARBA" id="ARBA00022714"/>
    </source>
</evidence>
<gene>
    <name evidence="10" type="ORF">J2S08_001456</name>
</gene>
<dbReference type="GO" id="GO:0047099">
    <property type="term" value="F:CDP-4-dehydro-6-deoxyglucose reductase activity"/>
    <property type="evidence" value="ECO:0007669"/>
    <property type="project" value="UniProtKB-EC"/>
</dbReference>
<keyword evidence="7" id="KW-0411">Iron-sulfur</keyword>
<evidence type="ECO:0000313" key="10">
    <source>
        <dbReference type="EMBL" id="MDQ0175622.1"/>
    </source>
</evidence>
<evidence type="ECO:0000256" key="2">
    <source>
        <dbReference type="ARBA" id="ARBA00022448"/>
    </source>
</evidence>
<dbReference type="InterPro" id="IPR012675">
    <property type="entry name" value="Beta-grasp_dom_sf"/>
</dbReference>
<evidence type="ECO:0000259" key="9">
    <source>
        <dbReference type="PROSITE" id="PS51085"/>
    </source>
</evidence>
<name>A0ABT9WRT3_9BACI</name>
<dbReference type="SUPFAM" id="SSF54292">
    <property type="entry name" value="2Fe-2S ferredoxin-like"/>
    <property type="match status" value="1"/>
</dbReference>
<dbReference type="PANTHER" id="PTHR43112:SF3">
    <property type="entry name" value="FERREDOXIN-2, CHLOROPLASTIC"/>
    <property type="match status" value="1"/>
</dbReference>
<dbReference type="EMBL" id="JAUSTT010000007">
    <property type="protein sequence ID" value="MDQ0175622.1"/>
    <property type="molecule type" value="Genomic_DNA"/>
</dbReference>
<dbReference type="Gene3D" id="3.10.20.30">
    <property type="match status" value="1"/>
</dbReference>
<reference evidence="10 11" key="1">
    <citation type="submission" date="2023-07" db="EMBL/GenBank/DDBJ databases">
        <title>Genomic Encyclopedia of Type Strains, Phase IV (KMG-IV): sequencing the most valuable type-strain genomes for metagenomic binning, comparative biology and taxonomic classification.</title>
        <authorList>
            <person name="Goeker M."/>
        </authorList>
    </citation>
    <scope>NUCLEOTIDE SEQUENCE [LARGE SCALE GENOMIC DNA]</scope>
    <source>
        <strain evidence="10 11">DSM 23837</strain>
    </source>
</reference>
<dbReference type="InterPro" id="IPR036010">
    <property type="entry name" value="2Fe-2S_ferredoxin-like_sf"/>
</dbReference>